<keyword evidence="1" id="KW-1133">Transmembrane helix</keyword>
<name>A0A1I5XVG6_9FIRM</name>
<keyword evidence="1" id="KW-0472">Membrane</keyword>
<dbReference type="RefSeq" id="WP_092282669.1">
    <property type="nucleotide sequence ID" value="NZ_FOXR01000031.1"/>
</dbReference>
<dbReference type="EMBL" id="FOXR01000031">
    <property type="protein sequence ID" value="SFQ35904.1"/>
    <property type="molecule type" value="Genomic_DNA"/>
</dbReference>
<protein>
    <recommendedName>
        <fullName evidence="4">Adhesin</fullName>
    </recommendedName>
</protein>
<evidence type="ECO:0000256" key="1">
    <source>
        <dbReference type="SAM" id="Phobius"/>
    </source>
</evidence>
<evidence type="ECO:0000313" key="3">
    <source>
        <dbReference type="Proteomes" id="UP000198577"/>
    </source>
</evidence>
<gene>
    <name evidence="2" type="ORF">SAMN05444406_13116</name>
</gene>
<dbReference type="OrthoDB" id="1730252at2"/>
<evidence type="ECO:0000313" key="2">
    <source>
        <dbReference type="EMBL" id="SFQ35904.1"/>
    </source>
</evidence>
<accession>A0A1I5XVG6</accession>
<proteinExistence type="predicted"/>
<feature type="transmembrane region" description="Helical" evidence="1">
    <location>
        <begin position="111"/>
        <end position="134"/>
    </location>
</feature>
<dbReference type="AlphaFoldDB" id="A0A1I5XVG6"/>
<dbReference type="Proteomes" id="UP000198577">
    <property type="component" value="Unassembled WGS sequence"/>
</dbReference>
<sequence>MDMNILRQLSEIAEKFSLTSTSNLIKSIVFFAAILLIFVGAVLLFFSKYSNSAVAKKIKESATVKIMISMISGLIAWFLPWTSLKMLFFSIAIVALFSVFMVKRKVSAFKAILVGLLALFVVAGIVAVPVFNYYTNVIVDHSVAPEISFNFPFGMPDSKNKVLPDSEMPIEHINHITIDVISDIELELTNDDVLHYPSRLTVEEADGNLTISEPYRTNDTYVIKMGTAALRSVDIHCGGIKIRGNGSFKDFSLNCAGASINSKISSENNIRIDCAGLDISGRMEGKTLDIDSVGTDINGELNFNKIQISSTGANIVIKSTFDRFDINSTGLSGTIEILNPQAQSAELYVQATGGNLTVHNKNNAPIEIESTGLVKIIRK</sequence>
<evidence type="ECO:0008006" key="4">
    <source>
        <dbReference type="Google" id="ProtNLM"/>
    </source>
</evidence>
<keyword evidence="3" id="KW-1185">Reference proteome</keyword>
<feature type="transmembrane region" description="Helical" evidence="1">
    <location>
        <begin position="28"/>
        <end position="50"/>
    </location>
</feature>
<reference evidence="2 3" key="1">
    <citation type="submission" date="2016-10" db="EMBL/GenBank/DDBJ databases">
        <authorList>
            <person name="de Groot N.N."/>
        </authorList>
    </citation>
    <scope>NUCLEOTIDE SEQUENCE [LARGE SCALE GENOMIC DNA]</scope>
    <source>
        <strain evidence="2 3">DSM 20678</strain>
    </source>
</reference>
<feature type="transmembrane region" description="Helical" evidence="1">
    <location>
        <begin position="86"/>
        <end position="102"/>
    </location>
</feature>
<dbReference type="STRING" id="937334.SAMN05444406_13116"/>
<organism evidence="2 3">
    <name type="scientific">Caldicoprobacter faecalis</name>
    <dbReference type="NCBI Taxonomy" id="937334"/>
    <lineage>
        <taxon>Bacteria</taxon>
        <taxon>Bacillati</taxon>
        <taxon>Bacillota</taxon>
        <taxon>Clostridia</taxon>
        <taxon>Caldicoprobacterales</taxon>
        <taxon>Caldicoprobacteraceae</taxon>
        <taxon>Caldicoprobacter</taxon>
    </lineage>
</organism>
<keyword evidence="1" id="KW-0812">Transmembrane</keyword>